<dbReference type="OrthoDB" id="2441225at2759"/>
<keyword evidence="2" id="KW-1185">Reference proteome</keyword>
<dbReference type="Proteomes" id="UP000789570">
    <property type="component" value="Unassembled WGS sequence"/>
</dbReference>
<evidence type="ECO:0000313" key="1">
    <source>
        <dbReference type="EMBL" id="CAG8740589.1"/>
    </source>
</evidence>
<gene>
    <name evidence="1" type="ORF">FCALED_LOCUS15590</name>
</gene>
<dbReference type="EMBL" id="CAJVPQ010014787">
    <property type="protein sequence ID" value="CAG8740589.1"/>
    <property type="molecule type" value="Genomic_DNA"/>
</dbReference>
<reference evidence="1" key="1">
    <citation type="submission" date="2021-06" db="EMBL/GenBank/DDBJ databases">
        <authorList>
            <person name="Kallberg Y."/>
            <person name="Tangrot J."/>
            <person name="Rosling A."/>
        </authorList>
    </citation>
    <scope>NUCLEOTIDE SEQUENCE</scope>
    <source>
        <strain evidence="1">UK204</strain>
    </source>
</reference>
<feature type="non-terminal residue" evidence="1">
    <location>
        <position position="1"/>
    </location>
</feature>
<evidence type="ECO:0000313" key="2">
    <source>
        <dbReference type="Proteomes" id="UP000789570"/>
    </source>
</evidence>
<accession>A0A9N9NLN8</accession>
<dbReference type="AlphaFoldDB" id="A0A9N9NLN8"/>
<comment type="caution">
    <text evidence="1">The sequence shown here is derived from an EMBL/GenBank/DDBJ whole genome shotgun (WGS) entry which is preliminary data.</text>
</comment>
<feature type="non-terminal residue" evidence="1">
    <location>
        <position position="95"/>
    </location>
</feature>
<sequence length="95" mass="10512">PALGQIPNYIGKETPDEYIQKITNIFESAGAVITVANNANANTFVDVQKCDILKSKMGDKFSPLRHKYREVMAGNAELALQSLIQERFNPTDSPD</sequence>
<organism evidence="1 2">
    <name type="scientific">Funneliformis caledonium</name>
    <dbReference type="NCBI Taxonomy" id="1117310"/>
    <lineage>
        <taxon>Eukaryota</taxon>
        <taxon>Fungi</taxon>
        <taxon>Fungi incertae sedis</taxon>
        <taxon>Mucoromycota</taxon>
        <taxon>Glomeromycotina</taxon>
        <taxon>Glomeromycetes</taxon>
        <taxon>Glomerales</taxon>
        <taxon>Glomeraceae</taxon>
        <taxon>Funneliformis</taxon>
    </lineage>
</organism>
<name>A0A9N9NLN8_9GLOM</name>
<protein>
    <submittedName>
        <fullName evidence="1">1678_t:CDS:1</fullName>
    </submittedName>
</protein>
<proteinExistence type="predicted"/>